<dbReference type="Proteomes" id="UP000321306">
    <property type="component" value="Unassembled WGS sequence"/>
</dbReference>
<protein>
    <recommendedName>
        <fullName evidence="2">SCP domain-containing protein</fullName>
    </recommendedName>
</protein>
<keyword evidence="4" id="KW-1185">Reference proteome</keyword>
<dbReference type="PROSITE" id="PS51257">
    <property type="entry name" value="PROKAR_LIPOPROTEIN"/>
    <property type="match status" value="1"/>
</dbReference>
<evidence type="ECO:0000313" key="4">
    <source>
        <dbReference type="Proteomes" id="UP000321306"/>
    </source>
</evidence>
<evidence type="ECO:0000313" key="3">
    <source>
        <dbReference type="EMBL" id="GEM48869.1"/>
    </source>
</evidence>
<dbReference type="RefSeq" id="WP_146888368.1">
    <property type="nucleotide sequence ID" value="NZ_BJXB01000025.1"/>
</dbReference>
<dbReference type="OrthoDB" id="9783944at2"/>
<proteinExistence type="predicted"/>
<feature type="signal peptide" evidence="1">
    <location>
        <begin position="1"/>
        <end position="22"/>
    </location>
</feature>
<organism evidence="3 4">
    <name type="scientific">Deinococcus cellulosilyticus (strain DSM 18568 / NBRC 106333 / KACC 11606 / 5516J-15)</name>
    <dbReference type="NCBI Taxonomy" id="1223518"/>
    <lineage>
        <taxon>Bacteria</taxon>
        <taxon>Thermotogati</taxon>
        <taxon>Deinococcota</taxon>
        <taxon>Deinococci</taxon>
        <taxon>Deinococcales</taxon>
        <taxon>Deinococcaceae</taxon>
        <taxon>Deinococcus</taxon>
    </lineage>
</organism>
<evidence type="ECO:0000256" key="1">
    <source>
        <dbReference type="SAM" id="SignalP"/>
    </source>
</evidence>
<comment type="caution">
    <text evidence="3">The sequence shown here is derived from an EMBL/GenBank/DDBJ whole genome shotgun (WGS) entry which is preliminary data.</text>
</comment>
<dbReference type="PANTHER" id="PTHR31157">
    <property type="entry name" value="SCP DOMAIN-CONTAINING PROTEIN"/>
    <property type="match status" value="1"/>
</dbReference>
<accession>A0A511N7Q1</accession>
<gene>
    <name evidence="3" type="ORF">DC3_45040</name>
</gene>
<dbReference type="Pfam" id="PF00188">
    <property type="entry name" value="CAP"/>
    <property type="match status" value="1"/>
</dbReference>
<dbReference type="AlphaFoldDB" id="A0A511N7Q1"/>
<sequence length="186" mass="20791">MKFRVLLLLLTSVLTGCINRPATQTPTDSQPQVTPVQTYRTPSEDLLQKLLKATNAARAVARKCGNDFHQAAPPVVLNIRLIAAAQDHAEDMATHDFFDHHGSDRSDVVVRALRYNYNYRMVGENIAAGYPDVQATVDGWLTSPGHCRNLMNPEFREIGFGFTRKSGTEYGSYWVQVLGVQRSRVL</sequence>
<name>A0A511N7Q1_DEIC1</name>
<feature type="domain" description="SCP" evidence="2">
    <location>
        <begin position="53"/>
        <end position="177"/>
    </location>
</feature>
<dbReference type="Gene3D" id="3.40.33.10">
    <property type="entry name" value="CAP"/>
    <property type="match status" value="1"/>
</dbReference>
<feature type="chain" id="PRO_5021722269" description="SCP domain-containing protein" evidence="1">
    <location>
        <begin position="23"/>
        <end position="186"/>
    </location>
</feature>
<reference evidence="3 4" key="1">
    <citation type="submission" date="2019-07" db="EMBL/GenBank/DDBJ databases">
        <title>Whole genome shotgun sequence of Deinococcus cellulosilyticus NBRC 106333.</title>
        <authorList>
            <person name="Hosoyama A."/>
            <person name="Uohara A."/>
            <person name="Ohji S."/>
            <person name="Ichikawa N."/>
        </authorList>
    </citation>
    <scope>NUCLEOTIDE SEQUENCE [LARGE SCALE GENOMIC DNA]</scope>
    <source>
        <strain evidence="3 4">NBRC 106333</strain>
    </source>
</reference>
<dbReference type="SUPFAM" id="SSF55797">
    <property type="entry name" value="PR-1-like"/>
    <property type="match status" value="1"/>
</dbReference>
<evidence type="ECO:0000259" key="2">
    <source>
        <dbReference type="Pfam" id="PF00188"/>
    </source>
</evidence>
<keyword evidence="1" id="KW-0732">Signal</keyword>
<dbReference type="CDD" id="cd05379">
    <property type="entry name" value="CAP_bacterial"/>
    <property type="match status" value="1"/>
</dbReference>
<dbReference type="InterPro" id="IPR035940">
    <property type="entry name" value="CAP_sf"/>
</dbReference>
<dbReference type="PANTHER" id="PTHR31157:SF1">
    <property type="entry name" value="SCP DOMAIN-CONTAINING PROTEIN"/>
    <property type="match status" value="1"/>
</dbReference>
<dbReference type="InterPro" id="IPR014044">
    <property type="entry name" value="CAP_dom"/>
</dbReference>
<dbReference type="EMBL" id="BJXB01000025">
    <property type="protein sequence ID" value="GEM48869.1"/>
    <property type="molecule type" value="Genomic_DNA"/>
</dbReference>